<keyword evidence="6" id="KW-1185">Reference proteome</keyword>
<dbReference type="RefSeq" id="WP_065247517.1">
    <property type="nucleotide sequence ID" value="NZ_CP012117.1"/>
</dbReference>
<dbReference type="InterPro" id="IPR016195">
    <property type="entry name" value="Pol/histidinol_Pase-like"/>
</dbReference>
<accession>A0A1B0ZH64</accession>
<dbReference type="InterPro" id="IPR052018">
    <property type="entry name" value="PHP_domain"/>
</dbReference>
<evidence type="ECO:0000313" key="4">
    <source>
        <dbReference type="EMBL" id="QEU12261.1"/>
    </source>
</evidence>
<dbReference type="EMBL" id="CP012117">
    <property type="protein sequence ID" value="ANP27276.1"/>
    <property type="molecule type" value="Genomic_DNA"/>
</dbReference>
<evidence type="ECO:0000259" key="2">
    <source>
        <dbReference type="SMART" id="SM00481"/>
    </source>
</evidence>
<dbReference type="InterPro" id="IPR004013">
    <property type="entry name" value="PHP_dom"/>
</dbReference>
<protein>
    <submittedName>
        <fullName evidence="4">PHP domain-containing protein</fullName>
    </submittedName>
</protein>
<dbReference type="KEGG" id="dva:DAD186_07260"/>
<evidence type="ECO:0000313" key="6">
    <source>
        <dbReference type="Proteomes" id="UP000323865"/>
    </source>
</evidence>
<dbReference type="SUPFAM" id="SSF89550">
    <property type="entry name" value="PHP domain-like"/>
    <property type="match status" value="1"/>
</dbReference>
<dbReference type="InterPro" id="IPR003141">
    <property type="entry name" value="Pol/His_phosphatase_N"/>
</dbReference>
<dbReference type="EMBL" id="CP044108">
    <property type="protein sequence ID" value="QEU12261.1"/>
    <property type="molecule type" value="Genomic_DNA"/>
</dbReference>
<dbReference type="PANTHER" id="PTHR42924:SF3">
    <property type="entry name" value="POLYMERASE_HISTIDINOL PHOSPHATASE N-TERMINAL DOMAIN-CONTAINING PROTEIN"/>
    <property type="match status" value="1"/>
</dbReference>
<dbReference type="Proteomes" id="UP000323865">
    <property type="component" value="Chromosome"/>
</dbReference>
<organism evidence="3 5">
    <name type="scientific">Dermabacter vaginalis</name>
    <dbReference type="NCBI Taxonomy" id="1630135"/>
    <lineage>
        <taxon>Bacteria</taxon>
        <taxon>Bacillati</taxon>
        <taxon>Actinomycetota</taxon>
        <taxon>Actinomycetes</taxon>
        <taxon>Micrococcales</taxon>
        <taxon>Dermabacteraceae</taxon>
        <taxon>Dermabacter</taxon>
    </lineage>
</organism>
<evidence type="ECO:0000313" key="5">
    <source>
        <dbReference type="Proteomes" id="UP000092596"/>
    </source>
</evidence>
<proteinExistence type="predicted"/>
<dbReference type="Proteomes" id="UP000092596">
    <property type="component" value="Chromosome"/>
</dbReference>
<dbReference type="STRING" id="1630135.DAD186_07260"/>
<dbReference type="AlphaFoldDB" id="A0A1B0ZH64"/>
<dbReference type="Gene3D" id="3.20.20.140">
    <property type="entry name" value="Metal-dependent hydrolases"/>
    <property type="match status" value="1"/>
</dbReference>
<gene>
    <name evidence="3" type="ORF">DAD186_07260</name>
    <name evidence="4" type="ORF">FOB48_08065</name>
</gene>
<feature type="region of interest" description="Disordered" evidence="1">
    <location>
        <begin position="250"/>
        <end position="283"/>
    </location>
</feature>
<dbReference type="GO" id="GO:0035312">
    <property type="term" value="F:5'-3' DNA exonuclease activity"/>
    <property type="evidence" value="ECO:0007669"/>
    <property type="project" value="TreeGrafter"/>
</dbReference>
<dbReference type="PATRIC" id="fig|1630135.4.peg.728"/>
<dbReference type="GO" id="GO:0004534">
    <property type="term" value="F:5'-3' RNA exonuclease activity"/>
    <property type="evidence" value="ECO:0007669"/>
    <property type="project" value="TreeGrafter"/>
</dbReference>
<name>A0A1B0ZH64_9MICO</name>
<reference evidence="3 5" key="1">
    <citation type="submission" date="2015-06" db="EMBL/GenBank/DDBJ databases">
        <title>Investigation of pathophysiology for high-risk pregnancy and development of treatment modality based on it.</title>
        <authorList>
            <person name="Kim B.-C."/>
            <person name="Lim S."/>
        </authorList>
    </citation>
    <scope>NUCLEOTIDE SEQUENCE [LARGE SCALE GENOMIC DNA]</scope>
    <source>
        <strain evidence="3 5">AD1-86</strain>
    </source>
</reference>
<dbReference type="SMART" id="SM00481">
    <property type="entry name" value="POLIIIAc"/>
    <property type="match status" value="1"/>
</dbReference>
<dbReference type="CDD" id="cd07438">
    <property type="entry name" value="PHP_HisPPase_AMP"/>
    <property type="match status" value="1"/>
</dbReference>
<dbReference type="Pfam" id="PF02811">
    <property type="entry name" value="PHP"/>
    <property type="match status" value="1"/>
</dbReference>
<dbReference type="Gene3D" id="1.10.150.650">
    <property type="match status" value="1"/>
</dbReference>
<dbReference type="PANTHER" id="PTHR42924">
    <property type="entry name" value="EXONUCLEASE"/>
    <property type="match status" value="1"/>
</dbReference>
<reference evidence="4 6" key="2">
    <citation type="submission" date="2019-09" db="EMBL/GenBank/DDBJ databases">
        <title>FDA dAtabase for Regulatory Grade micrObial Sequences (FDA-ARGOS): Supporting development and validation of Infectious Disease Dx tests.</title>
        <authorList>
            <person name="Sciortino C."/>
            <person name="Tallon L."/>
            <person name="Sadzewicz L."/>
            <person name="Vavikolanu K."/>
            <person name="Mehta A."/>
            <person name="Aluvathingal J."/>
            <person name="Nadendla S."/>
            <person name="Nandy P."/>
            <person name="Geyer C."/>
            <person name="Yan Y."/>
            <person name="Sichtig H."/>
        </authorList>
    </citation>
    <scope>NUCLEOTIDE SEQUENCE [LARGE SCALE GENOMIC DNA]</scope>
    <source>
        <strain evidence="4 6">FDAARGOS_640</strain>
    </source>
</reference>
<feature type="domain" description="Polymerase/histidinol phosphatase N-terminal" evidence="2">
    <location>
        <begin position="4"/>
        <end position="69"/>
    </location>
</feature>
<sequence length="283" mass="30044">MHAIDLHTHSAVSDGTETPTALVEQARAAGLEVIALTDHDTDRGIDEAREAAASAGLGFLPGMEVSAKHRGRSIHLLALGNTPAPGSHFALALEEVRDSREKRAQRIVERLSEDFPISWEAVLEIASGRGVSVASVGRPHIADALTRAGVVADRSEAFQRMLAPHSPYYVPYRALDAAEAIAGIHDCGALAVGAHLMTGTRGKGLSSDACLELVESGLDGLEVYHREHGEAAREALLTIAREKDLIVTGGSDYHGSGKPNRLGENTTSEESLERLLESTSARL</sequence>
<evidence type="ECO:0000313" key="3">
    <source>
        <dbReference type="EMBL" id="ANP27276.1"/>
    </source>
</evidence>
<evidence type="ECO:0000256" key="1">
    <source>
        <dbReference type="SAM" id="MobiDB-lite"/>
    </source>
</evidence>